<feature type="repeat" description="ANK" evidence="1">
    <location>
        <begin position="178"/>
        <end position="210"/>
    </location>
</feature>
<keyword evidence="1" id="KW-0040">ANK repeat</keyword>
<keyword evidence="4" id="KW-1185">Reference proteome</keyword>
<dbReference type="Pfam" id="PF00023">
    <property type="entry name" value="Ank"/>
    <property type="match status" value="1"/>
</dbReference>
<dbReference type="Pfam" id="PF12796">
    <property type="entry name" value="Ank_2"/>
    <property type="match status" value="2"/>
</dbReference>
<dbReference type="InterPro" id="IPR002110">
    <property type="entry name" value="Ankyrin_rpt"/>
</dbReference>
<gene>
    <name evidence="3" type="ORF">PAPOLLO_LOCUS7226</name>
</gene>
<dbReference type="EMBL" id="CAJQZP010000501">
    <property type="protein sequence ID" value="CAG4964623.1"/>
    <property type="molecule type" value="Genomic_DNA"/>
</dbReference>
<dbReference type="GO" id="GO:0071546">
    <property type="term" value="C:pi-body"/>
    <property type="evidence" value="ECO:0007669"/>
    <property type="project" value="TreeGrafter"/>
</dbReference>
<dbReference type="PANTHER" id="PTHR24157">
    <property type="entry name" value="ANKYRIN REPEAT, SAM AND BASIC LEUCINE ZIPPER DOMAIN-CONTAINING PROTEIN 1"/>
    <property type="match status" value="1"/>
</dbReference>
<feature type="repeat" description="ANK" evidence="1">
    <location>
        <begin position="145"/>
        <end position="177"/>
    </location>
</feature>
<evidence type="ECO:0000256" key="1">
    <source>
        <dbReference type="PROSITE-ProRule" id="PRU00023"/>
    </source>
</evidence>
<name>A0A8S3WJX3_PARAO</name>
<evidence type="ECO:0000313" key="3">
    <source>
        <dbReference type="EMBL" id="CAG4964623.1"/>
    </source>
</evidence>
<dbReference type="PROSITE" id="PS50297">
    <property type="entry name" value="ANK_REP_REGION"/>
    <property type="match status" value="3"/>
</dbReference>
<protein>
    <submittedName>
        <fullName evidence="3">(apollo) hypothetical protein</fullName>
    </submittedName>
</protein>
<feature type="repeat" description="ANK" evidence="1">
    <location>
        <begin position="74"/>
        <end position="106"/>
    </location>
</feature>
<proteinExistence type="predicted"/>
<dbReference type="Proteomes" id="UP000691718">
    <property type="component" value="Unassembled WGS sequence"/>
</dbReference>
<dbReference type="OrthoDB" id="439236at2759"/>
<organism evidence="3 4">
    <name type="scientific">Parnassius apollo</name>
    <name type="common">Apollo butterfly</name>
    <name type="synonym">Papilio apollo</name>
    <dbReference type="NCBI Taxonomy" id="110799"/>
    <lineage>
        <taxon>Eukaryota</taxon>
        <taxon>Metazoa</taxon>
        <taxon>Ecdysozoa</taxon>
        <taxon>Arthropoda</taxon>
        <taxon>Hexapoda</taxon>
        <taxon>Insecta</taxon>
        <taxon>Pterygota</taxon>
        <taxon>Neoptera</taxon>
        <taxon>Endopterygota</taxon>
        <taxon>Lepidoptera</taxon>
        <taxon>Glossata</taxon>
        <taxon>Ditrysia</taxon>
        <taxon>Papilionoidea</taxon>
        <taxon>Papilionidae</taxon>
        <taxon>Parnassiinae</taxon>
        <taxon>Parnassini</taxon>
        <taxon>Parnassius</taxon>
        <taxon>Parnassius</taxon>
    </lineage>
</organism>
<evidence type="ECO:0000313" key="4">
    <source>
        <dbReference type="Proteomes" id="UP000691718"/>
    </source>
</evidence>
<sequence length="480" mass="55177">MAQFRPAGFSDDDSDSDDYGFFEKPVRPYYPIDHNEKKKVEIKLQDAILNGNIEEVEEIISQDLHHGVNAKLDSGWTPLMHACFHAQDKIIKMLLDRGADPNLHADSMTSVMAACSNSSASDSTIYNIMSYLIEKGCLLNIGDKYGQTPLMRAISNGRIAVVQLLLDKNVNLEMRDQQGWTAIFWAVHHKQPEIIEILIQHGARLNEVDRSSRTPLELANLHDFQDIVNIINKHLKKDDTLEDNDKDRYINSQVTSWHDFYPGLNKGQRPNYVSEIPHLLYGMNCERLTSLLMNSGMDLRTFLLMEEQDMINLGINMPYERQRLRQGLRNFHMRGWKLNAVAGLYARKNENYSVVDCLTTLGTHLQQMYILEATLQYTSREYIRIQNQIKYEPPDSPLLNKLKVAAKKLRTNINSIRRETKNMKKLLTKINKSNPPPADLIREKTAQDIAISYIKEIVIVCSLGLFIYNAKTLVINMLRK</sequence>
<comment type="caution">
    <text evidence="3">The sequence shown here is derived from an EMBL/GenBank/DDBJ whole genome shotgun (WGS) entry which is preliminary data.</text>
</comment>
<dbReference type="AlphaFoldDB" id="A0A8S3WJX3"/>
<reference evidence="3" key="1">
    <citation type="submission" date="2021-04" db="EMBL/GenBank/DDBJ databases">
        <authorList>
            <person name="Tunstrom K."/>
        </authorList>
    </citation>
    <scope>NUCLEOTIDE SEQUENCE</scope>
</reference>
<dbReference type="PROSITE" id="PS50088">
    <property type="entry name" value="ANK_REPEAT"/>
    <property type="match status" value="3"/>
</dbReference>
<accession>A0A8S3WJX3</accession>
<dbReference type="SMART" id="SM00248">
    <property type="entry name" value="ANK"/>
    <property type="match status" value="5"/>
</dbReference>
<feature type="coiled-coil region" evidence="2">
    <location>
        <begin position="399"/>
        <end position="426"/>
    </location>
</feature>
<evidence type="ECO:0000256" key="2">
    <source>
        <dbReference type="SAM" id="Coils"/>
    </source>
</evidence>
<keyword evidence="2" id="KW-0175">Coiled coil</keyword>
<dbReference type="PANTHER" id="PTHR24157:SF3">
    <property type="entry name" value="ANKYRIN REPEAT, SAM AND BASIC LEUCINE ZIPPER DOMAIN-CONTAINING PROTEIN 1"/>
    <property type="match status" value="1"/>
</dbReference>